<comment type="caution">
    <text evidence="6">The sequence shown here is derived from an EMBL/GenBank/DDBJ whole genome shotgun (WGS) entry which is preliminary data.</text>
</comment>
<feature type="binding site" evidence="5">
    <location>
        <position position="186"/>
    </location>
    <ligand>
        <name>Ca(2+)</name>
        <dbReference type="ChEBI" id="CHEBI:29108"/>
    </ligand>
</feature>
<evidence type="ECO:0000256" key="2">
    <source>
        <dbReference type="ARBA" id="ARBA00022801"/>
    </source>
</evidence>
<keyword evidence="3" id="KW-0865">Zymogen</keyword>
<keyword evidence="5" id="KW-0479">Metal-binding</keyword>
<dbReference type="InterPro" id="IPR043147">
    <property type="entry name" value="Penicillin_amidase_A-knob"/>
</dbReference>
<organism evidence="6 7">
    <name type="scientific">Paenibacillus dendrobii</name>
    <dbReference type="NCBI Taxonomy" id="2691084"/>
    <lineage>
        <taxon>Bacteria</taxon>
        <taxon>Bacillati</taxon>
        <taxon>Bacillota</taxon>
        <taxon>Bacilli</taxon>
        <taxon>Bacillales</taxon>
        <taxon>Paenibacillaceae</taxon>
        <taxon>Paenibacillus</taxon>
    </lineage>
</organism>
<dbReference type="PIRSF" id="PIRSF001227">
    <property type="entry name" value="Pen_acylase"/>
    <property type="match status" value="1"/>
</dbReference>
<dbReference type="EMBL" id="WUBI01000002">
    <property type="protein sequence ID" value="MWV44650.1"/>
    <property type="molecule type" value="Genomic_DNA"/>
</dbReference>
<dbReference type="Gene3D" id="2.30.120.10">
    <property type="match status" value="1"/>
</dbReference>
<dbReference type="InterPro" id="IPR029055">
    <property type="entry name" value="Ntn_hydrolases_N"/>
</dbReference>
<evidence type="ECO:0000313" key="7">
    <source>
        <dbReference type="Proteomes" id="UP000460318"/>
    </source>
</evidence>
<feature type="binding site" evidence="5">
    <location>
        <position position="334"/>
    </location>
    <ligand>
        <name>Ca(2+)</name>
        <dbReference type="ChEBI" id="CHEBI:29108"/>
    </ligand>
</feature>
<dbReference type="PANTHER" id="PTHR34218:SF4">
    <property type="entry name" value="ACYL-HOMOSERINE LACTONE ACYLASE QUIP"/>
    <property type="match status" value="1"/>
</dbReference>
<dbReference type="InterPro" id="IPR014395">
    <property type="entry name" value="Pen/GL7ACA/AHL_acylase"/>
</dbReference>
<dbReference type="Gene3D" id="1.10.1400.10">
    <property type="match status" value="1"/>
</dbReference>
<dbReference type="Pfam" id="PF01804">
    <property type="entry name" value="Penicil_amidase"/>
    <property type="match status" value="1"/>
</dbReference>
<dbReference type="AlphaFoldDB" id="A0A7X3IJ44"/>
<dbReference type="PANTHER" id="PTHR34218">
    <property type="entry name" value="PEPTIDASE S45 PENICILLIN AMIDASE"/>
    <property type="match status" value="1"/>
</dbReference>
<evidence type="ECO:0000256" key="5">
    <source>
        <dbReference type="PIRSR" id="PIRSR001227-2"/>
    </source>
</evidence>
<evidence type="ECO:0000313" key="6">
    <source>
        <dbReference type="EMBL" id="MWV44650.1"/>
    </source>
</evidence>
<dbReference type="GO" id="GO:0046872">
    <property type="term" value="F:metal ion binding"/>
    <property type="evidence" value="ECO:0007669"/>
    <property type="project" value="UniProtKB-KW"/>
</dbReference>
<feature type="active site" description="Nucleophile" evidence="4">
    <location>
        <position position="257"/>
    </location>
</feature>
<accession>A0A7X3IJ44</accession>
<dbReference type="Gene3D" id="3.60.20.10">
    <property type="entry name" value="Glutamine Phosphoribosylpyrophosphate, subunit 1, domain 1"/>
    <property type="match status" value="1"/>
</dbReference>
<feature type="binding site" evidence="5">
    <location>
        <position position="337"/>
    </location>
    <ligand>
        <name>Ca(2+)</name>
        <dbReference type="ChEBI" id="CHEBI:29108"/>
    </ligand>
</feature>
<dbReference type="RefSeq" id="WP_160498280.1">
    <property type="nucleotide sequence ID" value="NZ_WUBI01000002.1"/>
</dbReference>
<keyword evidence="2" id="KW-0378">Hydrolase</keyword>
<proteinExistence type="inferred from homology"/>
<dbReference type="Gene3D" id="1.10.439.10">
    <property type="entry name" value="Penicillin Amidohydrolase, domain 1"/>
    <property type="match status" value="1"/>
</dbReference>
<dbReference type="GO" id="GO:0016811">
    <property type="term" value="F:hydrolase activity, acting on carbon-nitrogen (but not peptide) bonds, in linear amides"/>
    <property type="evidence" value="ECO:0007669"/>
    <property type="project" value="InterPro"/>
</dbReference>
<dbReference type="InterPro" id="IPR023343">
    <property type="entry name" value="Penicillin_amidase_dom1"/>
</dbReference>
<dbReference type="InterPro" id="IPR002692">
    <property type="entry name" value="S45"/>
</dbReference>
<comment type="similarity">
    <text evidence="1">Belongs to the peptidase S45 family.</text>
</comment>
<sequence>MFFQNRINNIMAASFTRATIGYLTRSQTKTTGNLVLPGLSHEVKVYRDQRGVPHIEAADNHDLYKAQGFVTAQDRLWQMDMMRRLAGGELAEVLGNTQLNSDKLFRTLQLRQSAERSYQIYSEQTITYLKSYCSGVNGFIQQAVEKGRLPLEFKLLKYQPAPWKPVDCLMILKLMSYDMSENWRAETYRYQLAKKAGLQLCSQLFPVYPPEGFVTVKSEGKAKVPFRKPAYPYMTPSLDLEALLSATKQIPDETAGSNAWVLSGKRTKSGSPILANDPHINHSNPSLWYQAHLVVSAGDKSKTNVIGASIPGVPGIALGHNDHIAWGVTNTKIDTQDLYIEKKDPNNKYKYEQEGLWFDAEVYHETIKVKGQPDTELEVLVTRHGPVLSGVLGMDKELEDDKEALALSWTAHQPTTELEALLSMNKATDWKEFRDALKSYQTPVLTFVFASQDDIAAKVAGLVPIRGNHDGLLPVPGWKKEYELSGYIPFDELPELVNPDEGIIVSANNKIMDDRYPYFLSHAWAPSYRADRIYEVLTGISKASVEDMLKLQVDYANPQAELLLPFLLPILRGKHALGLMELSGLDILEKWDRVDEAKQSGPFVFYIWMNALGRIVFEPMMGKVLYARMFDKVNVLDRMIIDANEGLENDWIKRAGGLQEAAVKSYQVAIMECAQLQGRDPMKWEWGNYHRIGPAHPLGAGLKALGFLMNTQERPVGGSNISVGAMVPNRDGSVYWSASWRTVVDLSDIRQCSYDILAPGQSGHFGSRHYQDQAHDHAQGTLFKQTIAREEYQQGRLLRLLPGGVKKCEEVRDSVPLC</sequence>
<reference evidence="6 7" key="1">
    <citation type="submission" date="2019-12" db="EMBL/GenBank/DDBJ databases">
        <title>Paenibacillus sp. nov., an endophytic bacterium isolated from the stem of Dendrobium.</title>
        <authorList>
            <person name="Zhao R."/>
        </authorList>
    </citation>
    <scope>NUCLEOTIDE SEQUENCE [LARGE SCALE GENOMIC DNA]</scope>
    <source>
        <strain evidence="6 7">HJL G12</strain>
    </source>
</reference>
<gene>
    <name evidence="6" type="ORF">GRF59_13610</name>
</gene>
<comment type="cofactor">
    <cofactor evidence="5">
        <name>Ca(2+)</name>
        <dbReference type="ChEBI" id="CHEBI:29108"/>
    </cofactor>
    <text evidence="5">Binds 1 Ca(2+) ion per dimer.</text>
</comment>
<keyword evidence="7" id="KW-1185">Reference proteome</keyword>
<name>A0A7X3IJ44_9BACL</name>
<evidence type="ECO:0000256" key="1">
    <source>
        <dbReference type="ARBA" id="ARBA00006586"/>
    </source>
</evidence>
<evidence type="ECO:0000256" key="4">
    <source>
        <dbReference type="PIRSR" id="PIRSR001227-1"/>
    </source>
</evidence>
<dbReference type="GO" id="GO:0017000">
    <property type="term" value="P:antibiotic biosynthetic process"/>
    <property type="evidence" value="ECO:0007669"/>
    <property type="project" value="InterPro"/>
</dbReference>
<dbReference type="Proteomes" id="UP000460318">
    <property type="component" value="Unassembled WGS sequence"/>
</dbReference>
<evidence type="ECO:0000256" key="3">
    <source>
        <dbReference type="ARBA" id="ARBA00023145"/>
    </source>
</evidence>
<keyword evidence="5" id="KW-0106">Calcium</keyword>
<dbReference type="SUPFAM" id="SSF56235">
    <property type="entry name" value="N-terminal nucleophile aminohydrolases (Ntn hydrolases)"/>
    <property type="match status" value="1"/>
</dbReference>
<dbReference type="InterPro" id="IPR043146">
    <property type="entry name" value="Penicillin_amidase_N_B-knob"/>
</dbReference>
<dbReference type="CDD" id="cd03747">
    <property type="entry name" value="Ntn_PGA_like"/>
    <property type="match status" value="1"/>
</dbReference>
<protein>
    <submittedName>
        <fullName evidence="6">Penicillin acylase family protein</fullName>
    </submittedName>
</protein>